<feature type="transmembrane region" description="Helical" evidence="17">
    <location>
        <begin position="535"/>
        <end position="553"/>
    </location>
</feature>
<evidence type="ECO:0000256" key="10">
    <source>
        <dbReference type="ARBA" id="ARBA00022833"/>
    </source>
</evidence>
<dbReference type="Pfam" id="PF22250">
    <property type="entry name" value="PFF1_C"/>
    <property type="match status" value="1"/>
</dbReference>
<evidence type="ECO:0000259" key="19">
    <source>
        <dbReference type="Pfam" id="PF22250"/>
    </source>
</evidence>
<dbReference type="AlphaFoldDB" id="A0A8H4N688"/>
<gene>
    <name evidence="21" type="ORF">GTA08_BOTSDO03572</name>
</gene>
<evidence type="ECO:0000256" key="13">
    <source>
        <dbReference type="ARBA" id="ARBA00023136"/>
    </source>
</evidence>
<dbReference type="EMBL" id="WWBZ02000022">
    <property type="protein sequence ID" value="KAF4308788.1"/>
    <property type="molecule type" value="Genomic_DNA"/>
</dbReference>
<dbReference type="Gene3D" id="3.40.630.10">
    <property type="entry name" value="Zn peptidases"/>
    <property type="match status" value="1"/>
</dbReference>
<keyword evidence="10 15" id="KW-0862">Zinc</keyword>
<comment type="subcellular location">
    <subcellularLocation>
        <location evidence="3">Vacuole membrane</location>
        <topology evidence="3">Multi-pass membrane protein</topology>
    </subcellularLocation>
</comment>
<evidence type="ECO:0000256" key="16">
    <source>
        <dbReference type="SAM" id="MobiDB-lite"/>
    </source>
</evidence>
<dbReference type="GO" id="GO:0008235">
    <property type="term" value="F:metalloexopeptidase activity"/>
    <property type="evidence" value="ECO:0007669"/>
    <property type="project" value="InterPro"/>
</dbReference>
<feature type="region of interest" description="Disordered" evidence="16">
    <location>
        <begin position="632"/>
        <end position="692"/>
    </location>
</feature>
<feature type="compositionally biased region" description="Polar residues" evidence="16">
    <location>
        <begin position="636"/>
        <end position="645"/>
    </location>
</feature>
<evidence type="ECO:0000256" key="3">
    <source>
        <dbReference type="ARBA" id="ARBA00004128"/>
    </source>
</evidence>
<keyword evidence="9 15" id="KW-0378">Hydrolase</keyword>
<feature type="transmembrane region" description="Helical" evidence="17">
    <location>
        <begin position="817"/>
        <end position="838"/>
    </location>
</feature>
<reference evidence="21" key="1">
    <citation type="submission" date="2020-04" db="EMBL/GenBank/DDBJ databases">
        <title>Genome Assembly and Annotation of Botryosphaeria dothidea sdau 11-99, a Latent Pathogen of Apple Fruit Ring Rot in China.</title>
        <authorList>
            <person name="Yu C."/>
            <person name="Diao Y."/>
            <person name="Lu Q."/>
            <person name="Zhao J."/>
            <person name="Cui S."/>
            <person name="Peng C."/>
            <person name="He B."/>
            <person name="Liu H."/>
        </authorList>
    </citation>
    <scope>NUCLEOTIDE SEQUENCE [LARGE SCALE GENOMIC DNA]</scope>
    <source>
        <strain evidence="21">Sdau11-99</strain>
    </source>
</reference>
<proteinExistence type="inferred from homology"/>
<keyword evidence="8 15" id="KW-0479">Metal-binding</keyword>
<evidence type="ECO:0000256" key="9">
    <source>
        <dbReference type="ARBA" id="ARBA00022801"/>
    </source>
</evidence>
<keyword evidence="11 17" id="KW-1133">Transmembrane helix</keyword>
<accession>A0A8H4N688</accession>
<comment type="function">
    <text evidence="2">May be involved in vacuolar sorting and osmoregulation.</text>
</comment>
<evidence type="ECO:0000256" key="5">
    <source>
        <dbReference type="ARBA" id="ARBA00022554"/>
    </source>
</evidence>
<comment type="caution">
    <text evidence="21">The sequence shown here is derived from an EMBL/GenBank/DDBJ whole genome shotgun (WGS) entry which is preliminary data.</text>
</comment>
<name>A0A8H4N688_9PEZI</name>
<evidence type="ECO:0000256" key="7">
    <source>
        <dbReference type="ARBA" id="ARBA00022692"/>
    </source>
</evidence>
<dbReference type="InterPro" id="IPR048024">
    <property type="entry name" value="Fxna-like_M28_dom"/>
</dbReference>
<feature type="domain" description="Peptidase M28" evidence="18">
    <location>
        <begin position="229"/>
        <end position="404"/>
    </location>
</feature>
<keyword evidence="6 15" id="KW-0645">Protease</keyword>
<evidence type="ECO:0000259" key="20">
    <source>
        <dbReference type="Pfam" id="PF22251"/>
    </source>
</evidence>
<evidence type="ECO:0000256" key="1">
    <source>
        <dbReference type="ARBA" id="ARBA00001947"/>
    </source>
</evidence>
<dbReference type="GO" id="GO:0005774">
    <property type="term" value="C:vacuolar membrane"/>
    <property type="evidence" value="ECO:0007669"/>
    <property type="project" value="UniProtKB-SubCell"/>
</dbReference>
<keyword evidence="5" id="KW-0926">Vacuole</keyword>
<dbReference type="GO" id="GO:0006508">
    <property type="term" value="P:proteolysis"/>
    <property type="evidence" value="ECO:0007669"/>
    <property type="project" value="UniProtKB-KW"/>
</dbReference>
<dbReference type="InterPro" id="IPR053975">
    <property type="entry name" value="PFF1_C"/>
</dbReference>
<dbReference type="InterPro" id="IPR007484">
    <property type="entry name" value="Peptidase_M28"/>
</dbReference>
<keyword evidence="13 17" id="KW-0472">Membrane</keyword>
<feature type="domain" description="Vacuolar membrane protease C-terminal" evidence="19">
    <location>
        <begin position="844"/>
        <end position="1097"/>
    </location>
</feature>
<evidence type="ECO:0000313" key="21">
    <source>
        <dbReference type="EMBL" id="KAF4308788.1"/>
    </source>
</evidence>
<evidence type="ECO:0000313" key="22">
    <source>
        <dbReference type="Proteomes" id="UP000572817"/>
    </source>
</evidence>
<evidence type="ECO:0000256" key="8">
    <source>
        <dbReference type="ARBA" id="ARBA00022723"/>
    </source>
</evidence>
<dbReference type="SUPFAM" id="SSF53187">
    <property type="entry name" value="Zn-dependent exopeptidases"/>
    <property type="match status" value="1"/>
</dbReference>
<keyword evidence="7 17" id="KW-0812">Transmembrane</keyword>
<evidence type="ECO:0000256" key="2">
    <source>
        <dbReference type="ARBA" id="ARBA00003273"/>
    </source>
</evidence>
<feature type="transmembrane region" description="Helical" evidence="17">
    <location>
        <begin position="756"/>
        <end position="778"/>
    </location>
</feature>
<evidence type="ECO:0000256" key="17">
    <source>
        <dbReference type="SAM" id="Phobius"/>
    </source>
</evidence>
<keyword evidence="22" id="KW-1185">Reference proteome</keyword>
<feature type="transmembrane region" description="Helical" evidence="17">
    <location>
        <begin position="593"/>
        <end position="615"/>
    </location>
</feature>
<dbReference type="Pfam" id="PF22251">
    <property type="entry name" value="PFF1_TM"/>
    <property type="match status" value="1"/>
</dbReference>
<evidence type="ECO:0000256" key="4">
    <source>
        <dbReference type="ARBA" id="ARBA00010918"/>
    </source>
</evidence>
<evidence type="ECO:0000256" key="12">
    <source>
        <dbReference type="ARBA" id="ARBA00023049"/>
    </source>
</evidence>
<dbReference type="PANTHER" id="PTHR12147:SF58">
    <property type="entry name" value="VACUOLAR MEMBRANE PROTEASE"/>
    <property type="match status" value="1"/>
</dbReference>
<feature type="domain" description="Vacuolar membrane protease transmembrane" evidence="20">
    <location>
        <begin position="502"/>
        <end position="815"/>
    </location>
</feature>
<dbReference type="OrthoDB" id="76293at2759"/>
<protein>
    <recommendedName>
        <fullName evidence="15">Peptide hydrolase</fullName>
        <ecNumber evidence="15">3.4.-.-</ecNumber>
    </recommendedName>
</protein>
<evidence type="ECO:0000259" key="18">
    <source>
        <dbReference type="Pfam" id="PF04389"/>
    </source>
</evidence>
<evidence type="ECO:0000256" key="14">
    <source>
        <dbReference type="ARBA" id="ARBA00023180"/>
    </source>
</evidence>
<sequence length="1104" mass="121609">MTTALAPGNECQTLADPATAPYLPINTTPPSLTSTLPRKNLTAFSSPSRASKAACLRCLHCELLRPSVSKAPMASRFGNPFAFTPYPVTFFVSAVYVAIIASLLVVHHVVPPAPGREVPVQGLNLTEAWRDLQYLSNGFHPYNSHRNDDVRNWLLSRIEEILARNGVKYSTKGVHATKAAPVVLYNDMLSNVTFSSSNTSIYFEGTNIMVYIRGSEDVPDDVENSGVGGVLVNAHYDSVSTGFGATDDGVGVISVLQLISYFTTKGNQPKRGIVALLNNGEEDWLNGAKAFTEHPLSFFPHTFLNLEGAGAGGRATLFRSTDAEITRFYEKAKNPFGSVISADGFRRGLIRSGTDYSIFTADMNMRGLDVAFMEPRAKYHTVEDAARDTSLNSVWHMLSGALETMKGLTSYTGTEFEGEPDGTGQGSNGVWFDMFGETLAVFELHTLFAFSVTLLVVTPLVFIALTAILVKVDKWYLFARKKYLHSSDDDDAYRLYGWRGFFRFPIAFVVATAAVIGLAYLITKVNPNIVYSSQYSVWSMMLSAFFCITWFILRGGAAMRPSALTRAYGLVWIYIGAFILLVLATVAENNFQLAGIYFIVIYFASIFFALLISYLELFSLPKKKAYVQQIAEATESPGSRTPGSIRTTLTPTSSRPLTAATAVADPSSHHKVRDDRRNSNEDDDATETTSLLRSEHPRTFSRGYGSRHGSRRASLDARSVLSISTSRRRTLHPEPTFPGEQGWSGRLPRWTWFFQLLLLVPINVILIGQVALLITSALHQTLADGSSALTVYLLIAVFTVLLLAPALPFIHRFSVNIPSFLFLVFIGTLIYNLVAFPFSPANKLKVYFIQRVDLDTGINEASLTGLDGFVQPIIAQLPSASGQNINCGPPDTASRAGLIKCAWRGLTPAVVPREDHKQRAPPGDDLKYLSSWVQFNASRTNDDDDEEGDVDSLTAPNTATIDIVGRNTRACRLFFDPPVTDLSIHGASDSGRYPHTGPSGANELRLWSREWEQPFTVDIGWDASDEEENRCRHRRCRGRKANNDDDQSGDRYRGLDGKAQCIWSDANEKGLIPALDEVRAFIPNWAIVSKLSDGLVEGTKRFAL</sequence>
<dbReference type="InterPro" id="IPR053976">
    <property type="entry name" value="PFF1_TM"/>
</dbReference>
<feature type="transmembrane region" description="Helical" evidence="17">
    <location>
        <begin position="565"/>
        <end position="587"/>
    </location>
</feature>
<dbReference type="Proteomes" id="UP000572817">
    <property type="component" value="Unassembled WGS sequence"/>
</dbReference>
<keyword evidence="12" id="KW-0482">Metalloprotease</keyword>
<evidence type="ECO:0000256" key="15">
    <source>
        <dbReference type="RuleBase" id="RU361240"/>
    </source>
</evidence>
<feature type="transmembrane region" description="Helical" evidence="17">
    <location>
        <begin position="504"/>
        <end position="523"/>
    </location>
</feature>
<keyword evidence="14" id="KW-0325">Glycoprotein</keyword>
<dbReference type="FunFam" id="3.40.630.10:FF:000057">
    <property type="entry name" value="Vacuolar membrane protease"/>
    <property type="match status" value="1"/>
</dbReference>
<organism evidence="21 22">
    <name type="scientific">Botryosphaeria dothidea</name>
    <dbReference type="NCBI Taxonomy" id="55169"/>
    <lineage>
        <taxon>Eukaryota</taxon>
        <taxon>Fungi</taxon>
        <taxon>Dikarya</taxon>
        <taxon>Ascomycota</taxon>
        <taxon>Pezizomycotina</taxon>
        <taxon>Dothideomycetes</taxon>
        <taxon>Dothideomycetes incertae sedis</taxon>
        <taxon>Botryosphaeriales</taxon>
        <taxon>Botryosphaeriaceae</taxon>
        <taxon>Botryosphaeria</taxon>
    </lineage>
</organism>
<dbReference type="EC" id="3.4.-.-" evidence="15"/>
<dbReference type="Pfam" id="PF04389">
    <property type="entry name" value="Peptidase_M28"/>
    <property type="match status" value="1"/>
</dbReference>
<evidence type="ECO:0000256" key="6">
    <source>
        <dbReference type="ARBA" id="ARBA00022670"/>
    </source>
</evidence>
<feature type="transmembrane region" description="Helical" evidence="17">
    <location>
        <begin position="790"/>
        <end position="810"/>
    </location>
</feature>
<dbReference type="GO" id="GO:0046872">
    <property type="term" value="F:metal ion binding"/>
    <property type="evidence" value="ECO:0007669"/>
    <property type="project" value="UniProtKB-KW"/>
</dbReference>
<feature type="transmembrane region" description="Helical" evidence="17">
    <location>
        <begin position="447"/>
        <end position="472"/>
    </location>
</feature>
<dbReference type="InterPro" id="IPR045175">
    <property type="entry name" value="M28_fam"/>
</dbReference>
<dbReference type="CDD" id="cd03875">
    <property type="entry name" value="M28_Fxna_like"/>
    <property type="match status" value="1"/>
</dbReference>
<dbReference type="PANTHER" id="PTHR12147">
    <property type="entry name" value="METALLOPEPTIDASE M28 FAMILY MEMBER"/>
    <property type="match status" value="1"/>
</dbReference>
<comment type="cofactor">
    <cofactor evidence="1">
        <name>Zn(2+)</name>
        <dbReference type="ChEBI" id="CHEBI:29105"/>
    </cofactor>
</comment>
<evidence type="ECO:0000256" key="11">
    <source>
        <dbReference type="ARBA" id="ARBA00022989"/>
    </source>
</evidence>
<feature type="transmembrane region" description="Helical" evidence="17">
    <location>
        <begin position="83"/>
        <end position="106"/>
    </location>
</feature>
<comment type="similarity">
    <text evidence="4 15">Belongs to the peptidase M28 family.</text>
</comment>
<feature type="compositionally biased region" description="Low complexity" evidence="16">
    <location>
        <begin position="646"/>
        <end position="658"/>
    </location>
</feature>